<dbReference type="Pfam" id="PF09692">
    <property type="entry name" value="Arb1"/>
    <property type="match status" value="1"/>
</dbReference>
<feature type="region of interest" description="Disordered" evidence="1">
    <location>
        <begin position="319"/>
        <end position="342"/>
    </location>
</feature>
<gene>
    <name evidence="2" type="ORF">P691DRAFT_802123</name>
</gene>
<reference evidence="2" key="1">
    <citation type="submission" date="2020-11" db="EMBL/GenBank/DDBJ databases">
        <authorList>
            <consortium name="DOE Joint Genome Institute"/>
            <person name="Ahrendt S."/>
            <person name="Riley R."/>
            <person name="Andreopoulos W."/>
            <person name="Labutti K."/>
            <person name="Pangilinan J."/>
            <person name="Ruiz-Duenas F.J."/>
            <person name="Barrasa J.M."/>
            <person name="Sanchez-Garcia M."/>
            <person name="Camarero S."/>
            <person name="Miyauchi S."/>
            <person name="Serrano A."/>
            <person name="Linde D."/>
            <person name="Babiker R."/>
            <person name="Drula E."/>
            <person name="Ayuso-Fernandez I."/>
            <person name="Pacheco R."/>
            <person name="Padilla G."/>
            <person name="Ferreira P."/>
            <person name="Barriuso J."/>
            <person name="Kellner H."/>
            <person name="Castanera R."/>
            <person name="Alfaro M."/>
            <person name="Ramirez L."/>
            <person name="Pisabarro A.G."/>
            <person name="Kuo A."/>
            <person name="Tritt A."/>
            <person name="Lipzen A."/>
            <person name="He G."/>
            <person name="Yan M."/>
            <person name="Ng V."/>
            <person name="Cullen D."/>
            <person name="Martin F."/>
            <person name="Rosso M.-N."/>
            <person name="Henrissat B."/>
            <person name="Hibbett D."/>
            <person name="Martinez A.T."/>
            <person name="Grigoriev I.V."/>
        </authorList>
    </citation>
    <scope>NUCLEOTIDE SEQUENCE</scope>
    <source>
        <strain evidence="2">MF-IS2</strain>
    </source>
</reference>
<organism evidence="2 3">
    <name type="scientific">Macrolepiota fuliginosa MF-IS2</name>
    <dbReference type="NCBI Taxonomy" id="1400762"/>
    <lineage>
        <taxon>Eukaryota</taxon>
        <taxon>Fungi</taxon>
        <taxon>Dikarya</taxon>
        <taxon>Basidiomycota</taxon>
        <taxon>Agaricomycotina</taxon>
        <taxon>Agaricomycetes</taxon>
        <taxon>Agaricomycetidae</taxon>
        <taxon>Agaricales</taxon>
        <taxon>Agaricineae</taxon>
        <taxon>Agaricaceae</taxon>
        <taxon>Macrolepiota</taxon>
    </lineage>
</organism>
<evidence type="ECO:0000313" key="2">
    <source>
        <dbReference type="EMBL" id="KAF9447637.1"/>
    </source>
</evidence>
<dbReference type="GO" id="GO:0031047">
    <property type="term" value="P:regulatory ncRNA-mediated gene silencing"/>
    <property type="evidence" value="ECO:0007669"/>
    <property type="project" value="InterPro"/>
</dbReference>
<dbReference type="Proteomes" id="UP000807342">
    <property type="component" value="Unassembled WGS sequence"/>
</dbReference>
<proteinExistence type="predicted"/>
<keyword evidence="3" id="KW-1185">Reference proteome</keyword>
<feature type="region of interest" description="Disordered" evidence="1">
    <location>
        <begin position="133"/>
        <end position="178"/>
    </location>
</feature>
<dbReference type="GO" id="GO:0033167">
    <property type="term" value="C:ARC complex"/>
    <property type="evidence" value="ECO:0007669"/>
    <property type="project" value="InterPro"/>
</dbReference>
<protein>
    <submittedName>
        <fullName evidence="2">Uncharacterized protein</fullName>
    </submittedName>
</protein>
<evidence type="ECO:0000313" key="3">
    <source>
        <dbReference type="Proteomes" id="UP000807342"/>
    </source>
</evidence>
<sequence>MVKKLTELEFPLQLSPFMMSQTSILNGPRMNVSRARGFVRMDEKNGGNTGKRLTISGRLSHLTRTNLFRFTRAVHLRGFARRQPRLDRIYTAFSSFRGSRRWPFEKHHKLGPRYFWDQFRIFVGASGYPPVWNRTDKPESMKKQASASPDFSEDEDDASPKKQPINIQASNQSERKQHDSLVRPPYAYYNVKSVDLDSDEAVRALLELDKLRREEWLIDFLDDPEKAVKIFLSSYSRDQSFWWSDENLDIMPRLLCLFFKFLLKNRVFPEPATERKLQSALRMAGLAHKELSYTSVISKFLTDEFGAACRRHWGSQRKSHSAWSDDEDDLEEDNAAEENRTEADIESGVVLHDISAPLGSKITHISFGEGDSDADKAGAPSLHSGSIPPIPTAAPVSVPEAFQNILTLGNLFPTTHSIGLVERSVRRIKHVLPPGAFASVHAKAHHAKHSSDTIESIDAVETDLEVMLAKVVLTPWVDSGLYGYGKPGIIKHLELAQDGMGETEHDPQDDEITVLVSVASRNLNVLRDAIGMGLAGTWVQLRPVGEDDLPSGRLKYWYLDSLDVAIPSYWTC</sequence>
<dbReference type="EMBL" id="MU151191">
    <property type="protein sequence ID" value="KAF9447637.1"/>
    <property type="molecule type" value="Genomic_DNA"/>
</dbReference>
<feature type="compositionally biased region" description="Acidic residues" evidence="1">
    <location>
        <begin position="324"/>
        <end position="336"/>
    </location>
</feature>
<name>A0A9P6C1D2_9AGAR</name>
<accession>A0A9P6C1D2</accession>
<dbReference type="AlphaFoldDB" id="A0A9P6C1D2"/>
<dbReference type="OrthoDB" id="435402at2759"/>
<evidence type="ECO:0000256" key="1">
    <source>
        <dbReference type="SAM" id="MobiDB-lite"/>
    </source>
</evidence>
<comment type="caution">
    <text evidence="2">The sequence shown here is derived from an EMBL/GenBank/DDBJ whole genome shotgun (WGS) entry which is preliminary data.</text>
</comment>
<dbReference type="InterPro" id="IPR018606">
    <property type="entry name" value="Arb1"/>
</dbReference>